<proteinExistence type="predicted"/>
<protein>
    <recommendedName>
        <fullName evidence="2">Chemokine interleukin-8-like domain-containing protein</fullName>
    </recommendedName>
</protein>
<dbReference type="Gene3D" id="2.40.50.40">
    <property type="match status" value="1"/>
</dbReference>
<dbReference type="GO" id="GO:0008009">
    <property type="term" value="F:chemokine activity"/>
    <property type="evidence" value="ECO:0007669"/>
    <property type="project" value="InterPro"/>
</dbReference>
<evidence type="ECO:0000313" key="4">
    <source>
        <dbReference type="Proteomes" id="UP000324091"/>
    </source>
</evidence>
<sequence length="131" mass="14316">MSCEENISGVLLQTEMFPSVLDLSFSKPSNPQPAAPLDTMRSLPVAVLLLLAVALTSAKNWRHNSRRFQPPCCIKYTTTDMSSNVIGDTYRQPPVSAPCVDAFVLTTSDGPLCVNPKSEWVKTLTANMTKL</sequence>
<dbReference type="GO" id="GO:0005615">
    <property type="term" value="C:extracellular space"/>
    <property type="evidence" value="ECO:0007669"/>
    <property type="project" value="UniProtKB-KW"/>
</dbReference>
<evidence type="ECO:0000259" key="2">
    <source>
        <dbReference type="Pfam" id="PF00048"/>
    </source>
</evidence>
<dbReference type="InterPro" id="IPR001811">
    <property type="entry name" value="Chemokine_IL8-like_dom"/>
</dbReference>
<gene>
    <name evidence="3" type="ORF">D4764_17G0001520</name>
</gene>
<dbReference type="AlphaFoldDB" id="A0A5C6NVM1"/>
<dbReference type="EMBL" id="RHFK02000009">
    <property type="protein sequence ID" value="TWW70669.1"/>
    <property type="molecule type" value="Genomic_DNA"/>
</dbReference>
<keyword evidence="4" id="KW-1185">Reference proteome</keyword>
<accession>A0A5C6NVM1</accession>
<dbReference type="Pfam" id="PF00048">
    <property type="entry name" value="IL8"/>
    <property type="match status" value="1"/>
</dbReference>
<feature type="domain" description="Chemokine interleukin-8-like" evidence="2">
    <location>
        <begin position="72"/>
        <end position="125"/>
    </location>
</feature>
<organism evidence="3 4">
    <name type="scientific">Takifugu flavidus</name>
    <name type="common">sansaifugu</name>
    <dbReference type="NCBI Taxonomy" id="433684"/>
    <lineage>
        <taxon>Eukaryota</taxon>
        <taxon>Metazoa</taxon>
        <taxon>Chordata</taxon>
        <taxon>Craniata</taxon>
        <taxon>Vertebrata</taxon>
        <taxon>Euteleostomi</taxon>
        <taxon>Actinopterygii</taxon>
        <taxon>Neopterygii</taxon>
        <taxon>Teleostei</taxon>
        <taxon>Neoteleostei</taxon>
        <taxon>Acanthomorphata</taxon>
        <taxon>Eupercaria</taxon>
        <taxon>Tetraodontiformes</taxon>
        <taxon>Tetradontoidea</taxon>
        <taxon>Tetraodontidae</taxon>
        <taxon>Takifugu</taxon>
    </lineage>
</organism>
<name>A0A5C6NVM1_9TELE</name>
<evidence type="ECO:0000313" key="3">
    <source>
        <dbReference type="EMBL" id="TWW70669.1"/>
    </source>
</evidence>
<reference evidence="3 4" key="1">
    <citation type="submission" date="2019-04" db="EMBL/GenBank/DDBJ databases">
        <title>Chromosome genome assembly for Takifugu flavidus.</title>
        <authorList>
            <person name="Xiao S."/>
        </authorList>
    </citation>
    <scope>NUCLEOTIDE SEQUENCE [LARGE SCALE GENOMIC DNA]</scope>
    <source>
        <strain evidence="3">HTHZ2018</strain>
        <tissue evidence="3">Muscle</tissue>
    </source>
</reference>
<dbReference type="SUPFAM" id="SSF54117">
    <property type="entry name" value="Interleukin 8-like chemokines"/>
    <property type="match status" value="1"/>
</dbReference>
<dbReference type="GO" id="GO:0006955">
    <property type="term" value="P:immune response"/>
    <property type="evidence" value="ECO:0007669"/>
    <property type="project" value="InterPro"/>
</dbReference>
<keyword evidence="1" id="KW-0202">Cytokine</keyword>
<evidence type="ECO:0000256" key="1">
    <source>
        <dbReference type="ARBA" id="ARBA00022514"/>
    </source>
</evidence>
<dbReference type="InterPro" id="IPR036048">
    <property type="entry name" value="Interleukin_8-like_sf"/>
</dbReference>
<comment type="caution">
    <text evidence="3">The sequence shown here is derived from an EMBL/GenBank/DDBJ whole genome shotgun (WGS) entry which is preliminary data.</text>
</comment>
<dbReference type="Proteomes" id="UP000324091">
    <property type="component" value="Chromosome 17"/>
</dbReference>